<dbReference type="EMBL" id="AB499290">
    <property type="protein sequence ID" value="BAV13189.1"/>
    <property type="molecule type" value="Genomic_DNA"/>
</dbReference>
<gene>
    <name evidence="3" type="primary">Blac1</name>
</gene>
<organism evidence="3">
    <name type="scientific">Clostridium cellulovorans</name>
    <dbReference type="NCBI Taxonomy" id="1493"/>
    <lineage>
        <taxon>Bacteria</taxon>
        <taxon>Bacillati</taxon>
        <taxon>Bacillota</taxon>
        <taxon>Clostridia</taxon>
        <taxon>Eubacteriales</taxon>
        <taxon>Clostridiaceae</taxon>
        <taxon>Clostridium</taxon>
    </lineage>
</organism>
<dbReference type="AlphaFoldDB" id="A0A173N035"/>
<dbReference type="InterPro" id="IPR050114">
    <property type="entry name" value="UPF0173_UPF0282_UlaG_hydrolase"/>
</dbReference>
<name>A0A173N035_CLOCL</name>
<dbReference type="Gene3D" id="3.60.15.10">
    <property type="entry name" value="Ribonuclease Z/Hydroxyacylglutathione hydrolase-like"/>
    <property type="match status" value="1"/>
</dbReference>
<evidence type="ECO:0000259" key="2">
    <source>
        <dbReference type="Pfam" id="PF12706"/>
    </source>
</evidence>
<dbReference type="InterPro" id="IPR036866">
    <property type="entry name" value="RibonucZ/Hydroxyglut_hydro"/>
</dbReference>
<evidence type="ECO:0000313" key="3">
    <source>
        <dbReference type="EMBL" id="BAV13189.1"/>
    </source>
</evidence>
<dbReference type="PANTHER" id="PTHR43546">
    <property type="entry name" value="UPF0173 METAL-DEPENDENT HYDROLASE MJ1163-RELATED"/>
    <property type="match status" value="1"/>
</dbReference>
<dbReference type="OMA" id="HTHDDHW"/>
<dbReference type="InterPro" id="IPR001279">
    <property type="entry name" value="Metallo-B-lactamas"/>
</dbReference>
<reference evidence="3" key="1">
    <citation type="submission" date="2009-04" db="EMBL/GenBank/DDBJ databases">
        <title>Clostridium cellulovorans cellulosomal and noncellulosomal genes.</title>
        <authorList>
            <person name="Tamaru Y."/>
        </authorList>
    </citation>
    <scope>NUCLEOTIDE SEQUENCE</scope>
</reference>
<protein>
    <submittedName>
        <fullName evidence="3">Beta-lactamase</fullName>
    </submittedName>
</protein>
<proteinExistence type="predicted"/>
<dbReference type="GO" id="GO:0016787">
    <property type="term" value="F:hydrolase activity"/>
    <property type="evidence" value="ECO:0007669"/>
    <property type="project" value="UniProtKB-KW"/>
</dbReference>
<dbReference type="SUPFAM" id="SSF56281">
    <property type="entry name" value="Metallo-hydrolase/oxidoreductase"/>
    <property type="match status" value="1"/>
</dbReference>
<sequence length="251" mass="27898">MKVQLIRHATLKLNINNKTILVDPILASKGEMTPVPGVKNQNNNPLVELPIDASVVAKADAMLLTHIHRDHFDETAIKLIDKDIAIFCQPEDKAKIGENGFNFVNAIDQGYSWNDISFNRTGGQHGTGQIGKLMGTVSGYVITAKNESSVYITGDTIWCKEVEEALENYKPEVIISFAGSAQFSDGGDPITMNKEHILQICRKSPTSKVIVVHMEAWNHCMLTRKGLKEFLHESKVLDRVYIPEDGEIIDL</sequence>
<feature type="domain" description="Metallo-beta-lactamase" evidence="2">
    <location>
        <begin position="20"/>
        <end position="214"/>
    </location>
</feature>
<dbReference type="Pfam" id="PF12706">
    <property type="entry name" value="Lactamase_B_2"/>
    <property type="match status" value="1"/>
</dbReference>
<keyword evidence="1" id="KW-0378">Hydrolase</keyword>
<accession>A0A173N035</accession>
<dbReference type="PANTHER" id="PTHR43546:SF9">
    <property type="entry name" value="L-ASCORBATE-6-PHOSPHATE LACTONASE ULAG-RELATED"/>
    <property type="match status" value="1"/>
</dbReference>
<evidence type="ECO:0000256" key="1">
    <source>
        <dbReference type="ARBA" id="ARBA00022801"/>
    </source>
</evidence>